<accession>X1GNV5</accession>
<evidence type="ECO:0000313" key="1">
    <source>
        <dbReference type="EMBL" id="GAH58872.1"/>
    </source>
</evidence>
<dbReference type="AlphaFoldDB" id="X1GNV5"/>
<name>X1GNV5_9ZZZZ</name>
<protein>
    <submittedName>
        <fullName evidence="1">Uncharacterized protein</fullName>
    </submittedName>
</protein>
<dbReference type="EMBL" id="BARU01025263">
    <property type="protein sequence ID" value="GAH58872.1"/>
    <property type="molecule type" value="Genomic_DNA"/>
</dbReference>
<reference evidence="1" key="1">
    <citation type="journal article" date="2014" name="Front. Microbiol.">
        <title>High frequency of phylogenetically diverse reductive dehalogenase-homologous genes in deep subseafloor sedimentary metagenomes.</title>
        <authorList>
            <person name="Kawai M."/>
            <person name="Futagami T."/>
            <person name="Toyoda A."/>
            <person name="Takaki Y."/>
            <person name="Nishi S."/>
            <person name="Hori S."/>
            <person name="Arai W."/>
            <person name="Tsubouchi T."/>
            <person name="Morono Y."/>
            <person name="Uchiyama I."/>
            <person name="Ito T."/>
            <person name="Fujiyama A."/>
            <person name="Inagaki F."/>
            <person name="Takami H."/>
        </authorList>
    </citation>
    <scope>NUCLEOTIDE SEQUENCE</scope>
    <source>
        <strain evidence="1">Expedition CK06-06</strain>
    </source>
</reference>
<feature type="non-terminal residue" evidence="1">
    <location>
        <position position="1"/>
    </location>
</feature>
<organism evidence="1">
    <name type="scientific">marine sediment metagenome</name>
    <dbReference type="NCBI Taxonomy" id="412755"/>
    <lineage>
        <taxon>unclassified sequences</taxon>
        <taxon>metagenomes</taxon>
        <taxon>ecological metagenomes</taxon>
    </lineage>
</organism>
<comment type="caution">
    <text evidence="1">The sequence shown here is derived from an EMBL/GenBank/DDBJ whole genome shotgun (WGS) entry which is preliminary data.</text>
</comment>
<sequence length="74" mass="8328">RGHLERKWEVGFINCAALTEHHGGKTPMSRLLTFAEGSDAVRAQCYLHTGDFAPEGWYEPAERELPLSKPFAWG</sequence>
<gene>
    <name evidence="1" type="ORF">S03H2_40720</name>
</gene>
<proteinExistence type="predicted"/>